<protein>
    <submittedName>
        <fullName evidence="1">Uncharacterized protein</fullName>
    </submittedName>
</protein>
<dbReference type="KEGG" id="ttk:TST_0335"/>
<evidence type="ECO:0000313" key="1">
    <source>
        <dbReference type="EMBL" id="BAT71143.1"/>
    </source>
</evidence>
<gene>
    <name evidence="1" type="ORF">TST_0335</name>
</gene>
<dbReference type="RefSeq" id="WP_068549065.1">
    <property type="nucleotide sequence ID" value="NZ_AP013035.1"/>
</dbReference>
<keyword evidence="2" id="KW-1185">Reference proteome</keyword>
<reference evidence="2" key="1">
    <citation type="journal article" date="2018" name="Science">
        <title>A primordial and reversible TCA cycle in a facultatively chemolithoautotrophic thermophile.</title>
        <authorList>
            <person name="Nunoura T."/>
            <person name="Chikaraishi Y."/>
            <person name="Izaki R."/>
            <person name="Suwa T."/>
            <person name="Sato T."/>
            <person name="Harada T."/>
            <person name="Mori K."/>
            <person name="Kato Y."/>
            <person name="Miyazaki M."/>
            <person name="Shimamura S."/>
            <person name="Yanagawa K."/>
            <person name="Shuto A."/>
            <person name="Ohkouchi N."/>
            <person name="Fujita N."/>
            <person name="Takaki Y."/>
            <person name="Atomi H."/>
            <person name="Takai K."/>
        </authorList>
    </citation>
    <scope>NUCLEOTIDE SEQUENCE [LARGE SCALE GENOMIC DNA]</scope>
    <source>
        <strain evidence="2">DSM 17441 / JCM 13301 / NBRC 103674 / ABI70S6</strain>
    </source>
</reference>
<proteinExistence type="predicted"/>
<dbReference type="InterPro" id="IPR021973">
    <property type="entry name" value="SprA-related"/>
</dbReference>
<accession>A0A0S3QS60</accession>
<name>A0A0S3QS60_THET7</name>
<dbReference type="Proteomes" id="UP000063234">
    <property type="component" value="Chromosome"/>
</dbReference>
<dbReference type="Pfam" id="PF12118">
    <property type="entry name" value="SprA-related"/>
    <property type="match status" value="1"/>
</dbReference>
<evidence type="ECO:0000313" key="2">
    <source>
        <dbReference type="Proteomes" id="UP000063234"/>
    </source>
</evidence>
<dbReference type="AlphaFoldDB" id="A0A0S3QS60"/>
<organism evidence="1 2">
    <name type="scientific">Thermosulfidibacter takaii (strain DSM 17441 / JCM 13301 / NBRC 103674 / ABI70S6)</name>
    <dbReference type="NCBI Taxonomy" id="1298851"/>
    <lineage>
        <taxon>Bacteria</taxon>
        <taxon>Pseudomonadati</taxon>
        <taxon>Thermosulfidibacterota</taxon>
        <taxon>Thermosulfidibacteria</taxon>
        <taxon>Thermosulfidibacterales</taxon>
        <taxon>Thermosulfidibacteraceae</taxon>
    </lineage>
</organism>
<dbReference type="OrthoDB" id="14118at2"/>
<dbReference type="PATRIC" id="fig|1298851.3.peg.346"/>
<dbReference type="EMBL" id="AP013035">
    <property type="protein sequence ID" value="BAT71143.1"/>
    <property type="molecule type" value="Genomic_DNA"/>
</dbReference>
<sequence length="141" mass="15735">MDVGTINNVIQDMKVADDYKVRQVVEELKTIDRKVRQHEMAHKIAGGPYAGPPQFKFVRGPDGRLYAVAGEVKIDTSEEKDPEDTIRKMEQVIRAALAPADPSPQDRKVAAEAAQKLMKARVQLIKEKQEKQQGGNIDITV</sequence>
<dbReference type="STRING" id="1298851.TST_0335"/>